<accession>A0ACC2VUV8</accession>
<evidence type="ECO:0000313" key="1">
    <source>
        <dbReference type="EMBL" id="KAJ9103193.1"/>
    </source>
</evidence>
<comment type="caution">
    <text evidence="1">The sequence shown here is derived from an EMBL/GenBank/DDBJ whole genome shotgun (WGS) entry which is preliminary data.</text>
</comment>
<proteinExistence type="predicted"/>
<sequence>MPFDTMRALMREKVKPIFGSKSNGNKSGYQPISSPTITSQPGHKKSRVLPKTPLPLLTYSASGGCPTRHRPDLARHNSSDEDVTAYMQKKVDFLMRNSDERGWRVMAHHSVGHGKTLTFPMQSEKINNLLTELEALVMTFVNGG</sequence>
<gene>
    <name evidence="1" type="ORF">QFC21_002616</name>
</gene>
<reference evidence="1" key="1">
    <citation type="submission" date="2023-04" db="EMBL/GenBank/DDBJ databases">
        <title>Draft Genome sequencing of Naganishia species isolated from polar environments using Oxford Nanopore Technology.</title>
        <authorList>
            <person name="Leo P."/>
            <person name="Venkateswaran K."/>
        </authorList>
    </citation>
    <scope>NUCLEOTIDE SEQUENCE</scope>
    <source>
        <strain evidence="1">MNA-CCFEE 5423</strain>
    </source>
</reference>
<protein>
    <submittedName>
        <fullName evidence="1">Uncharacterized protein</fullName>
    </submittedName>
</protein>
<dbReference type="Proteomes" id="UP001227268">
    <property type="component" value="Unassembled WGS sequence"/>
</dbReference>
<evidence type="ECO:0000313" key="2">
    <source>
        <dbReference type="Proteomes" id="UP001227268"/>
    </source>
</evidence>
<keyword evidence="2" id="KW-1185">Reference proteome</keyword>
<organism evidence="1 2">
    <name type="scientific">Naganishia friedmannii</name>
    <dbReference type="NCBI Taxonomy" id="89922"/>
    <lineage>
        <taxon>Eukaryota</taxon>
        <taxon>Fungi</taxon>
        <taxon>Dikarya</taxon>
        <taxon>Basidiomycota</taxon>
        <taxon>Agaricomycotina</taxon>
        <taxon>Tremellomycetes</taxon>
        <taxon>Filobasidiales</taxon>
        <taxon>Filobasidiaceae</taxon>
        <taxon>Naganishia</taxon>
    </lineage>
</organism>
<name>A0ACC2VUV8_9TREE</name>
<dbReference type="EMBL" id="JASBWT010000007">
    <property type="protein sequence ID" value="KAJ9103193.1"/>
    <property type="molecule type" value="Genomic_DNA"/>
</dbReference>